<evidence type="ECO:0000256" key="2">
    <source>
        <dbReference type="SAM" id="Phobius"/>
    </source>
</evidence>
<comment type="caution">
    <text evidence="3">The sequence shown here is derived from an EMBL/GenBank/DDBJ whole genome shotgun (WGS) entry which is preliminary data.</text>
</comment>
<feature type="transmembrane region" description="Helical" evidence="2">
    <location>
        <begin position="6"/>
        <end position="23"/>
    </location>
</feature>
<dbReference type="Proteomes" id="UP001614394">
    <property type="component" value="Unassembled WGS sequence"/>
</dbReference>
<keyword evidence="2" id="KW-1133">Transmembrane helix</keyword>
<dbReference type="RefSeq" id="WP_399655955.1">
    <property type="nucleotide sequence ID" value="NZ_JBITYG010000011.1"/>
</dbReference>
<feature type="region of interest" description="Disordered" evidence="1">
    <location>
        <begin position="191"/>
        <end position="274"/>
    </location>
</feature>
<sequence>MGYTLLYIAFGVVALWLLGEVLLQYKARLRWRLLAFAGFLGVVGGVSLRNAIVIAVGAIAFGTGQTFVTMSYRQGFSTGWALGGSPGSSRRRKGTRGAGAGSGEPVLEVSPIEEVAEGPELATVYQAMPVLDDTGEYGIYDGQSSYTPDPYTSGGYEGYGAQGYEGWGGGGEQQPQPAAADAYAWGGQQDYDPAYAAPYQDPGQQQYTPQYDHEFGYDTPPGGVWVPQQQSAEPQFNDLQFNDPQQQAYIPQQPQQPQYEQSQYADPYDPYRYQ</sequence>
<evidence type="ECO:0000256" key="1">
    <source>
        <dbReference type="SAM" id="MobiDB-lite"/>
    </source>
</evidence>
<organism evidence="3 4">
    <name type="scientific">Streptomyces fildesensis</name>
    <dbReference type="NCBI Taxonomy" id="375757"/>
    <lineage>
        <taxon>Bacteria</taxon>
        <taxon>Bacillati</taxon>
        <taxon>Actinomycetota</taxon>
        <taxon>Actinomycetes</taxon>
        <taxon>Kitasatosporales</taxon>
        <taxon>Streptomycetaceae</taxon>
        <taxon>Streptomyces</taxon>
    </lineage>
</organism>
<evidence type="ECO:0000313" key="3">
    <source>
        <dbReference type="EMBL" id="MFI9105246.1"/>
    </source>
</evidence>
<reference evidence="3 4" key="1">
    <citation type="submission" date="2024-10" db="EMBL/GenBank/DDBJ databases">
        <title>The Natural Products Discovery Center: Release of the First 8490 Sequenced Strains for Exploring Actinobacteria Biosynthetic Diversity.</title>
        <authorList>
            <person name="Kalkreuter E."/>
            <person name="Kautsar S.A."/>
            <person name="Yang D."/>
            <person name="Bader C.D."/>
            <person name="Teijaro C.N."/>
            <person name="Fluegel L."/>
            <person name="Davis C.M."/>
            <person name="Simpson J.R."/>
            <person name="Lauterbach L."/>
            <person name="Steele A.D."/>
            <person name="Gui C."/>
            <person name="Meng S."/>
            <person name="Li G."/>
            <person name="Viehrig K."/>
            <person name="Ye F."/>
            <person name="Su P."/>
            <person name="Kiefer A.F."/>
            <person name="Nichols A."/>
            <person name="Cepeda A.J."/>
            <person name="Yan W."/>
            <person name="Fan B."/>
            <person name="Jiang Y."/>
            <person name="Adhikari A."/>
            <person name="Zheng C.-J."/>
            <person name="Schuster L."/>
            <person name="Cowan T.M."/>
            <person name="Smanski M.J."/>
            <person name="Chevrette M.G."/>
            <person name="De Carvalho L.P.S."/>
            <person name="Shen B."/>
        </authorList>
    </citation>
    <scope>NUCLEOTIDE SEQUENCE [LARGE SCALE GENOMIC DNA]</scope>
    <source>
        <strain evidence="3 4">NPDC053399</strain>
    </source>
</reference>
<gene>
    <name evidence="3" type="ORF">ACIGXA_32525</name>
</gene>
<keyword evidence="4" id="KW-1185">Reference proteome</keyword>
<feature type="transmembrane region" description="Helical" evidence="2">
    <location>
        <begin position="35"/>
        <end position="61"/>
    </location>
</feature>
<feature type="compositionally biased region" description="Low complexity" evidence="1">
    <location>
        <begin position="244"/>
        <end position="264"/>
    </location>
</feature>
<proteinExistence type="predicted"/>
<feature type="region of interest" description="Disordered" evidence="1">
    <location>
        <begin position="83"/>
        <end position="104"/>
    </location>
</feature>
<name>A0ABW8CFM2_9ACTN</name>
<keyword evidence="2" id="KW-0472">Membrane</keyword>
<keyword evidence="2" id="KW-0812">Transmembrane</keyword>
<evidence type="ECO:0000313" key="4">
    <source>
        <dbReference type="Proteomes" id="UP001614394"/>
    </source>
</evidence>
<protein>
    <recommendedName>
        <fullName evidence="5">Integral membrane protein</fullName>
    </recommendedName>
</protein>
<accession>A0ABW8CFM2</accession>
<evidence type="ECO:0008006" key="5">
    <source>
        <dbReference type="Google" id="ProtNLM"/>
    </source>
</evidence>
<dbReference type="EMBL" id="JBITYG010000011">
    <property type="protein sequence ID" value="MFI9105246.1"/>
    <property type="molecule type" value="Genomic_DNA"/>
</dbReference>
<feature type="compositionally biased region" description="Polar residues" evidence="1">
    <location>
        <begin position="227"/>
        <end position="243"/>
    </location>
</feature>